<evidence type="ECO:0000313" key="2">
    <source>
        <dbReference type="Proteomes" id="UP001341840"/>
    </source>
</evidence>
<name>A0ABU6X0P2_9FABA</name>
<evidence type="ECO:0000313" key="1">
    <source>
        <dbReference type="EMBL" id="MED6190901.1"/>
    </source>
</evidence>
<accession>A0ABU6X0P2</accession>
<organism evidence="1 2">
    <name type="scientific">Stylosanthes scabra</name>
    <dbReference type="NCBI Taxonomy" id="79078"/>
    <lineage>
        <taxon>Eukaryota</taxon>
        <taxon>Viridiplantae</taxon>
        <taxon>Streptophyta</taxon>
        <taxon>Embryophyta</taxon>
        <taxon>Tracheophyta</taxon>
        <taxon>Spermatophyta</taxon>
        <taxon>Magnoliopsida</taxon>
        <taxon>eudicotyledons</taxon>
        <taxon>Gunneridae</taxon>
        <taxon>Pentapetalae</taxon>
        <taxon>rosids</taxon>
        <taxon>fabids</taxon>
        <taxon>Fabales</taxon>
        <taxon>Fabaceae</taxon>
        <taxon>Papilionoideae</taxon>
        <taxon>50 kb inversion clade</taxon>
        <taxon>dalbergioids sensu lato</taxon>
        <taxon>Dalbergieae</taxon>
        <taxon>Pterocarpus clade</taxon>
        <taxon>Stylosanthes</taxon>
    </lineage>
</organism>
<sequence>VLLMTSGRRWTVMLLPTYTWQWQTSFYQASQRKRRQRRFGIHSRTFMRSSQWPTRYSSRGGSILIV</sequence>
<proteinExistence type="predicted"/>
<dbReference type="Proteomes" id="UP001341840">
    <property type="component" value="Unassembled WGS sequence"/>
</dbReference>
<gene>
    <name evidence="1" type="ORF">PIB30_110548</name>
</gene>
<dbReference type="EMBL" id="JASCZI010187575">
    <property type="protein sequence ID" value="MED6190901.1"/>
    <property type="molecule type" value="Genomic_DNA"/>
</dbReference>
<feature type="non-terminal residue" evidence="1">
    <location>
        <position position="1"/>
    </location>
</feature>
<keyword evidence="2" id="KW-1185">Reference proteome</keyword>
<protein>
    <submittedName>
        <fullName evidence="1">Uncharacterized protein</fullName>
    </submittedName>
</protein>
<comment type="caution">
    <text evidence="1">The sequence shown here is derived from an EMBL/GenBank/DDBJ whole genome shotgun (WGS) entry which is preliminary data.</text>
</comment>
<reference evidence="1 2" key="1">
    <citation type="journal article" date="2023" name="Plants (Basel)">
        <title>Bridging the Gap: Combining Genomics and Transcriptomics Approaches to Understand Stylosanthes scabra, an Orphan Legume from the Brazilian Caatinga.</title>
        <authorList>
            <person name="Ferreira-Neto J.R.C."/>
            <person name="da Silva M.D."/>
            <person name="Binneck E."/>
            <person name="de Melo N.F."/>
            <person name="da Silva R.H."/>
            <person name="de Melo A.L.T.M."/>
            <person name="Pandolfi V."/>
            <person name="Bustamante F.O."/>
            <person name="Brasileiro-Vidal A.C."/>
            <person name="Benko-Iseppon A.M."/>
        </authorList>
    </citation>
    <scope>NUCLEOTIDE SEQUENCE [LARGE SCALE GENOMIC DNA]</scope>
    <source>
        <tissue evidence="1">Leaves</tissue>
    </source>
</reference>